<proteinExistence type="predicted"/>
<organism evidence="1 2">
    <name type="scientific">Dreissena polymorpha</name>
    <name type="common">Zebra mussel</name>
    <name type="synonym">Mytilus polymorpha</name>
    <dbReference type="NCBI Taxonomy" id="45954"/>
    <lineage>
        <taxon>Eukaryota</taxon>
        <taxon>Metazoa</taxon>
        <taxon>Spiralia</taxon>
        <taxon>Lophotrochozoa</taxon>
        <taxon>Mollusca</taxon>
        <taxon>Bivalvia</taxon>
        <taxon>Autobranchia</taxon>
        <taxon>Heteroconchia</taxon>
        <taxon>Euheterodonta</taxon>
        <taxon>Imparidentia</taxon>
        <taxon>Neoheterodontei</taxon>
        <taxon>Myida</taxon>
        <taxon>Dreissenoidea</taxon>
        <taxon>Dreissenidae</taxon>
        <taxon>Dreissena</taxon>
    </lineage>
</organism>
<sequence length="189" mass="21035">GNIAATIAATKPQLRQLVAATEPQLPELVAAIEPQICIVTYYRAATKRQRVAATEPQHCGNLAANTPRTNVLTKFHEEVLTRINSPTPDIIKTNVLTKCSQDRTINEKCHTPYGGNVFQPIRSILELIQNINGTNFLTKFHEDGTINVTSRVLTRKHAPAPGGHVFVQVKFQKFHHFQTLNQSLSAIFF</sequence>
<reference evidence="1" key="1">
    <citation type="journal article" date="2019" name="bioRxiv">
        <title>The Genome of the Zebra Mussel, Dreissena polymorpha: A Resource for Invasive Species Research.</title>
        <authorList>
            <person name="McCartney M.A."/>
            <person name="Auch B."/>
            <person name="Kono T."/>
            <person name="Mallez S."/>
            <person name="Zhang Y."/>
            <person name="Obille A."/>
            <person name="Becker A."/>
            <person name="Abrahante J.E."/>
            <person name="Garbe J."/>
            <person name="Badalamenti J.P."/>
            <person name="Herman A."/>
            <person name="Mangelson H."/>
            <person name="Liachko I."/>
            <person name="Sullivan S."/>
            <person name="Sone E.D."/>
            <person name="Koren S."/>
            <person name="Silverstein K.A.T."/>
            <person name="Beckman K.B."/>
            <person name="Gohl D.M."/>
        </authorList>
    </citation>
    <scope>NUCLEOTIDE SEQUENCE</scope>
    <source>
        <strain evidence="1">Duluth1</strain>
        <tissue evidence="1">Whole animal</tissue>
    </source>
</reference>
<accession>A0A9D4HCT9</accession>
<dbReference type="EMBL" id="JAIWYP010000014">
    <property type="protein sequence ID" value="KAH3713457.1"/>
    <property type="molecule type" value="Genomic_DNA"/>
</dbReference>
<protein>
    <submittedName>
        <fullName evidence="1">Uncharacterized protein</fullName>
    </submittedName>
</protein>
<evidence type="ECO:0000313" key="1">
    <source>
        <dbReference type="EMBL" id="KAH3713457.1"/>
    </source>
</evidence>
<dbReference type="Proteomes" id="UP000828390">
    <property type="component" value="Unassembled WGS sequence"/>
</dbReference>
<dbReference type="AlphaFoldDB" id="A0A9D4HCT9"/>
<comment type="caution">
    <text evidence="1">The sequence shown here is derived from an EMBL/GenBank/DDBJ whole genome shotgun (WGS) entry which is preliminary data.</text>
</comment>
<keyword evidence="2" id="KW-1185">Reference proteome</keyword>
<name>A0A9D4HCT9_DREPO</name>
<evidence type="ECO:0000313" key="2">
    <source>
        <dbReference type="Proteomes" id="UP000828390"/>
    </source>
</evidence>
<gene>
    <name evidence="1" type="ORF">DPMN_073250</name>
</gene>
<reference evidence="1" key="2">
    <citation type="submission" date="2020-11" db="EMBL/GenBank/DDBJ databases">
        <authorList>
            <person name="McCartney M.A."/>
            <person name="Auch B."/>
            <person name="Kono T."/>
            <person name="Mallez S."/>
            <person name="Becker A."/>
            <person name="Gohl D.M."/>
            <person name="Silverstein K.A.T."/>
            <person name="Koren S."/>
            <person name="Bechman K.B."/>
            <person name="Herman A."/>
            <person name="Abrahante J.E."/>
            <person name="Garbe J."/>
        </authorList>
    </citation>
    <scope>NUCLEOTIDE SEQUENCE</scope>
    <source>
        <strain evidence="1">Duluth1</strain>
        <tissue evidence="1">Whole animal</tissue>
    </source>
</reference>
<feature type="non-terminal residue" evidence="1">
    <location>
        <position position="189"/>
    </location>
</feature>